<evidence type="ECO:0000256" key="1">
    <source>
        <dbReference type="ARBA" id="ARBA00022448"/>
    </source>
</evidence>
<evidence type="ECO:0000256" key="4">
    <source>
        <dbReference type="ARBA" id="ARBA00022792"/>
    </source>
</evidence>
<comment type="similarity">
    <text evidence="8">Belongs to the eukaryotic ATPase B chain family.</text>
</comment>
<dbReference type="PANTHER" id="PTHR12733:SF3">
    <property type="entry name" value="ATP SYNTHASE F(0) COMPLEX SUBUNIT B1, MITOCHONDRIAL"/>
    <property type="match status" value="1"/>
</dbReference>
<dbReference type="STRING" id="691883.A0A058YYW5"/>
<evidence type="ECO:0000256" key="10">
    <source>
        <dbReference type="SAM" id="Phobius"/>
    </source>
</evidence>
<evidence type="ECO:0000313" key="12">
    <source>
        <dbReference type="Proteomes" id="UP000030693"/>
    </source>
</evidence>
<feature type="non-terminal residue" evidence="11">
    <location>
        <position position="141"/>
    </location>
</feature>
<keyword evidence="10" id="KW-1133">Transmembrane helix</keyword>
<dbReference type="InterPro" id="IPR013837">
    <property type="entry name" value="ATP_synth_F0_suB"/>
</dbReference>
<evidence type="ECO:0000256" key="9">
    <source>
        <dbReference type="SAM" id="Coils"/>
    </source>
</evidence>
<dbReference type="SUPFAM" id="SSF161060">
    <property type="entry name" value="ATP synthase B chain-like"/>
    <property type="match status" value="1"/>
</dbReference>
<gene>
    <name evidence="11" type="ORF">H696_06380</name>
</gene>
<keyword evidence="7 8" id="KW-0472">Membrane</keyword>
<evidence type="ECO:0000256" key="7">
    <source>
        <dbReference type="ARBA" id="ARBA00023136"/>
    </source>
</evidence>
<dbReference type="GO" id="GO:0005743">
    <property type="term" value="C:mitochondrial inner membrane"/>
    <property type="evidence" value="ECO:0007669"/>
    <property type="project" value="UniProtKB-SubCell"/>
</dbReference>
<dbReference type="Proteomes" id="UP000030693">
    <property type="component" value="Unassembled WGS sequence"/>
</dbReference>
<comment type="subunit">
    <text evidence="8">F-type ATPases have 2 components, CF(1) - the catalytic core - and CF(0) - the membrane proton channel. CF(1) and CF(0) have multiple subunits.</text>
</comment>
<feature type="coiled-coil region" evidence="9">
    <location>
        <begin position="90"/>
        <end position="126"/>
    </location>
</feature>
<dbReference type="InterPro" id="IPR008688">
    <property type="entry name" value="ATP_synth_Bsub_B/MI25"/>
</dbReference>
<comment type="function">
    <text evidence="8">Subunit b, of the mitochondrial membrane ATP synthase complex (F(1)F(0) ATP synthase or Complex V) that produces ATP from ADP in the presence of a proton gradient across the membrane which is generated by electron transport complexes of the respiratory chain. ATP synthase complex consist of a soluble F(1) head domain - the catalytic core - and a membrane F(1) domain - the membrane proton channel. These two domains are linked by a central stalk rotating inside the F(1) region and a stationary peripheral stalk. During catalysis, ATP synthesis in the catalytic domain of F(1) is coupled via a rotary mechanism of the central stalk subunits to proton translocation. In vivo, can only synthesize ATP although its ATP hydrolase activity can be activated artificially in vitro. Part of the complex F(0) domain. Part of the complex F(0) domain and the peripheric stalk, which acts as a stator to hold the catalytic alpha(3)beta(3) subcomplex and subunit a/ATP6 static relative to the rotary elements.</text>
</comment>
<keyword evidence="1 8" id="KW-0813">Transport</keyword>
<dbReference type="eggNOG" id="KOG3976">
    <property type="taxonomic scope" value="Eukaryota"/>
</dbReference>
<keyword evidence="4 8" id="KW-0999">Mitochondrion inner membrane</keyword>
<evidence type="ECO:0000256" key="6">
    <source>
        <dbReference type="ARBA" id="ARBA00023128"/>
    </source>
</evidence>
<protein>
    <recommendedName>
        <fullName evidence="8">ATP synthase subunit b</fullName>
    </recommendedName>
</protein>
<dbReference type="PANTHER" id="PTHR12733">
    <property type="entry name" value="MITOCHONDRIAL ATP SYNTHASE B CHAIN"/>
    <property type="match status" value="1"/>
</dbReference>
<keyword evidence="10" id="KW-0812">Transmembrane</keyword>
<keyword evidence="6 8" id="KW-0496">Mitochondrion</keyword>
<comment type="subcellular location">
    <subcellularLocation>
        <location evidence="8">Mitochondrion</location>
    </subcellularLocation>
    <subcellularLocation>
        <location evidence="8">Mitochondrion inner membrane</location>
    </subcellularLocation>
</comment>
<sequence length="141" mass="15456">YKAMASKFIDSLPQTSFITKSGLLAGGVGALLYAIGNEYYVVSPETPVIMTFCISLAVVHKLGFPVVAKALDDHAAEVKRALETGRETKRAEMLAEIEKLRGDADLVEATKALFEYQRQLVQMKAQVGELSVQRDVHNKIS</sequence>
<dbReference type="EMBL" id="KK198082">
    <property type="protein sequence ID" value="KCV67200.1"/>
    <property type="molecule type" value="Genomic_DNA"/>
</dbReference>
<dbReference type="GeneID" id="20531105"/>
<evidence type="ECO:0000256" key="5">
    <source>
        <dbReference type="ARBA" id="ARBA00023065"/>
    </source>
</evidence>
<dbReference type="Pfam" id="PF05405">
    <property type="entry name" value="Mt_ATP-synt_B"/>
    <property type="match status" value="1"/>
</dbReference>
<organism evidence="11">
    <name type="scientific">Fonticula alba</name>
    <name type="common">Slime mold</name>
    <dbReference type="NCBI Taxonomy" id="691883"/>
    <lineage>
        <taxon>Eukaryota</taxon>
        <taxon>Rotosphaerida</taxon>
        <taxon>Fonticulaceae</taxon>
        <taxon>Fonticula</taxon>
    </lineage>
</organism>
<keyword evidence="3 8" id="KW-0375">Hydrogen ion transport</keyword>
<keyword evidence="12" id="KW-1185">Reference proteome</keyword>
<reference evidence="11" key="1">
    <citation type="submission" date="2013-04" db="EMBL/GenBank/DDBJ databases">
        <title>The Genome Sequence of Fonticula alba ATCC 38817.</title>
        <authorList>
            <consortium name="The Broad Institute Genomics Platform"/>
            <person name="Russ C."/>
            <person name="Cuomo C."/>
            <person name="Burger G."/>
            <person name="Gray M.W."/>
            <person name="Holland P.W.H."/>
            <person name="King N."/>
            <person name="Lang F.B.F."/>
            <person name="Roger A.J."/>
            <person name="Ruiz-Trillo I."/>
            <person name="Brown M."/>
            <person name="Walker B."/>
            <person name="Young S."/>
            <person name="Zeng Q."/>
            <person name="Gargeya S."/>
            <person name="Fitzgerald M."/>
            <person name="Haas B."/>
            <person name="Abouelleil A."/>
            <person name="Allen A.W."/>
            <person name="Alvarado L."/>
            <person name="Arachchi H.M."/>
            <person name="Berlin A.M."/>
            <person name="Chapman S.B."/>
            <person name="Gainer-Dewar J."/>
            <person name="Goldberg J."/>
            <person name="Griggs A."/>
            <person name="Gujja S."/>
            <person name="Hansen M."/>
            <person name="Howarth C."/>
            <person name="Imamovic A."/>
            <person name="Ireland A."/>
            <person name="Larimer J."/>
            <person name="McCowan C."/>
            <person name="Murphy C."/>
            <person name="Pearson M."/>
            <person name="Poon T.W."/>
            <person name="Priest M."/>
            <person name="Roberts A."/>
            <person name="Saif S."/>
            <person name="Shea T."/>
            <person name="Sisk P."/>
            <person name="Sykes S."/>
            <person name="Wortman J."/>
            <person name="Nusbaum C."/>
            <person name="Birren B."/>
        </authorList>
    </citation>
    <scope>NUCLEOTIDE SEQUENCE [LARGE SCALE GENOMIC DNA]</scope>
    <source>
        <strain evidence="11">ATCC 38817</strain>
    </source>
</reference>
<keyword evidence="5 8" id="KW-0406">Ion transport</keyword>
<evidence type="ECO:0000256" key="8">
    <source>
        <dbReference type="RuleBase" id="RU368017"/>
    </source>
</evidence>
<dbReference type="AlphaFoldDB" id="A0A058YYW5"/>
<keyword evidence="9" id="KW-0175">Coiled coil</keyword>
<evidence type="ECO:0000313" key="11">
    <source>
        <dbReference type="EMBL" id="KCV67200.1"/>
    </source>
</evidence>
<name>A0A058YYW5_FONAL</name>
<feature type="transmembrane region" description="Helical" evidence="10">
    <location>
        <begin position="48"/>
        <end position="71"/>
    </location>
</feature>
<evidence type="ECO:0000256" key="2">
    <source>
        <dbReference type="ARBA" id="ARBA00022547"/>
    </source>
</evidence>
<dbReference type="GO" id="GO:0045259">
    <property type="term" value="C:proton-transporting ATP synthase complex"/>
    <property type="evidence" value="ECO:0007669"/>
    <property type="project" value="UniProtKB-KW"/>
</dbReference>
<feature type="transmembrane region" description="Helical" evidence="10">
    <location>
        <begin position="21"/>
        <end position="42"/>
    </location>
</feature>
<dbReference type="RefSeq" id="XP_009498395.1">
    <property type="nucleotide sequence ID" value="XM_009500120.1"/>
</dbReference>
<dbReference type="GO" id="GO:0046933">
    <property type="term" value="F:proton-transporting ATP synthase activity, rotational mechanism"/>
    <property type="evidence" value="ECO:0007669"/>
    <property type="project" value="TreeGrafter"/>
</dbReference>
<feature type="non-terminal residue" evidence="11">
    <location>
        <position position="1"/>
    </location>
</feature>
<accession>A0A058YYW5</accession>
<evidence type="ECO:0000256" key="3">
    <source>
        <dbReference type="ARBA" id="ARBA00022781"/>
    </source>
</evidence>
<proteinExistence type="inferred from homology"/>
<keyword evidence="2 8" id="KW-0138">CF(0)</keyword>